<dbReference type="InterPro" id="IPR057984">
    <property type="entry name" value="PATROL1_C"/>
</dbReference>
<sequence length="74" mass="8374">VWNPRANQEGYTPSTVEVLMIIEETLDAFFQLPIPTHPALLPDLIVGHDRCLQYYTSKAKSGCGSRNIFQLCQH</sequence>
<proteinExistence type="predicted"/>
<dbReference type="InterPro" id="IPR014770">
    <property type="entry name" value="Munc13_1"/>
</dbReference>
<protein>
    <submittedName>
        <fullName evidence="2">Protein unc-13</fullName>
    </submittedName>
</protein>
<feature type="non-terminal residue" evidence="2">
    <location>
        <position position="1"/>
    </location>
</feature>
<keyword evidence="3" id="KW-1185">Reference proteome</keyword>
<organism evidence="2 3">
    <name type="scientific">Tanacetum coccineum</name>
    <dbReference type="NCBI Taxonomy" id="301880"/>
    <lineage>
        <taxon>Eukaryota</taxon>
        <taxon>Viridiplantae</taxon>
        <taxon>Streptophyta</taxon>
        <taxon>Embryophyta</taxon>
        <taxon>Tracheophyta</taxon>
        <taxon>Spermatophyta</taxon>
        <taxon>Magnoliopsida</taxon>
        <taxon>eudicotyledons</taxon>
        <taxon>Gunneridae</taxon>
        <taxon>Pentapetalae</taxon>
        <taxon>asterids</taxon>
        <taxon>campanulids</taxon>
        <taxon>Asterales</taxon>
        <taxon>Asteraceae</taxon>
        <taxon>Asteroideae</taxon>
        <taxon>Anthemideae</taxon>
        <taxon>Anthemidinae</taxon>
        <taxon>Tanacetum</taxon>
    </lineage>
</organism>
<dbReference type="EMBL" id="BQNB010017145">
    <property type="protein sequence ID" value="GJT59836.1"/>
    <property type="molecule type" value="Genomic_DNA"/>
</dbReference>
<dbReference type="Pfam" id="PF25761">
    <property type="entry name" value="TPR_PATROL1"/>
    <property type="match status" value="1"/>
</dbReference>
<comment type="caution">
    <text evidence="2">The sequence shown here is derived from an EMBL/GenBank/DDBJ whole genome shotgun (WGS) entry which is preliminary data.</text>
</comment>
<gene>
    <name evidence="2" type="ORF">Tco_1003369</name>
</gene>
<reference evidence="2" key="1">
    <citation type="journal article" date="2022" name="Int. J. Mol. Sci.">
        <title>Draft Genome of Tanacetum Coccineum: Genomic Comparison of Closely Related Tanacetum-Family Plants.</title>
        <authorList>
            <person name="Yamashiro T."/>
            <person name="Shiraishi A."/>
            <person name="Nakayama K."/>
            <person name="Satake H."/>
        </authorList>
    </citation>
    <scope>NUCLEOTIDE SEQUENCE</scope>
</reference>
<reference evidence="2" key="2">
    <citation type="submission" date="2022-01" db="EMBL/GenBank/DDBJ databases">
        <authorList>
            <person name="Yamashiro T."/>
            <person name="Shiraishi A."/>
            <person name="Satake H."/>
            <person name="Nakayama K."/>
        </authorList>
    </citation>
    <scope>NUCLEOTIDE SEQUENCE</scope>
</reference>
<accession>A0ABQ5F8W1</accession>
<dbReference type="PANTHER" id="PTHR31280">
    <property type="entry name" value="PROTEIN UNC-13 HOMOLOG"/>
    <property type="match status" value="1"/>
</dbReference>
<evidence type="ECO:0000259" key="1">
    <source>
        <dbReference type="PROSITE" id="PS51258"/>
    </source>
</evidence>
<evidence type="ECO:0000313" key="2">
    <source>
        <dbReference type="EMBL" id="GJT59836.1"/>
    </source>
</evidence>
<name>A0ABQ5F8W1_9ASTR</name>
<dbReference type="PROSITE" id="PS51258">
    <property type="entry name" value="MHD1"/>
    <property type="match status" value="1"/>
</dbReference>
<evidence type="ECO:0000313" key="3">
    <source>
        <dbReference type="Proteomes" id="UP001151760"/>
    </source>
</evidence>
<dbReference type="PANTHER" id="PTHR31280:SF4">
    <property type="entry name" value="ELONGATION FACTOR TS (DUF810)"/>
    <property type="match status" value="1"/>
</dbReference>
<dbReference type="Proteomes" id="UP001151760">
    <property type="component" value="Unassembled WGS sequence"/>
</dbReference>
<dbReference type="InterPro" id="IPR008528">
    <property type="entry name" value="unc-13_homologue"/>
</dbReference>
<feature type="domain" description="MHD1" evidence="1">
    <location>
        <begin position="1"/>
        <end position="73"/>
    </location>
</feature>